<evidence type="ECO:0000313" key="18">
    <source>
        <dbReference type="EMBL" id="KPC54659.1"/>
    </source>
</evidence>
<dbReference type="SMART" id="SM00387">
    <property type="entry name" value="HATPase_c"/>
    <property type="match status" value="1"/>
</dbReference>
<dbReference type="InterPro" id="IPR036641">
    <property type="entry name" value="HPT_dom_sf"/>
</dbReference>
<dbReference type="InterPro" id="IPR036890">
    <property type="entry name" value="HATPase_C_sf"/>
</dbReference>
<keyword evidence="8" id="KW-0067">ATP-binding</keyword>
<feature type="domain" description="Histidine kinase" evidence="16">
    <location>
        <begin position="502"/>
        <end position="718"/>
    </location>
</feature>
<dbReference type="SMART" id="SM00448">
    <property type="entry name" value="REC"/>
    <property type="match status" value="1"/>
</dbReference>
<keyword evidence="9 15" id="KW-1133">Transmembrane helix</keyword>
<reference evidence="18 19" key="1">
    <citation type="submission" date="2015-07" db="EMBL/GenBank/DDBJ databases">
        <title>Draft genome sequence of the Amantichitinum ursilacus IGB-41, a new chitin-degrading bacterium.</title>
        <authorList>
            <person name="Kirstahler P."/>
            <person name="Guenther M."/>
            <person name="Grumaz C."/>
            <person name="Rupp S."/>
            <person name="Zibek S."/>
            <person name="Sohn K."/>
        </authorList>
    </citation>
    <scope>NUCLEOTIDE SEQUENCE [LARGE SCALE GENOMIC DNA]</scope>
    <source>
        <strain evidence="18 19">IGB-41</strain>
    </source>
</reference>
<dbReference type="CDD" id="cd00082">
    <property type="entry name" value="HisKA"/>
    <property type="match status" value="1"/>
</dbReference>
<dbReference type="Proteomes" id="UP000037939">
    <property type="component" value="Unassembled WGS sequence"/>
</dbReference>
<dbReference type="Pfam" id="PF00512">
    <property type="entry name" value="HisKA"/>
    <property type="match status" value="1"/>
</dbReference>
<feature type="transmembrane region" description="Helical" evidence="15">
    <location>
        <begin position="334"/>
        <end position="354"/>
    </location>
</feature>
<dbReference type="SUPFAM" id="SSF52172">
    <property type="entry name" value="CheY-like"/>
    <property type="match status" value="1"/>
</dbReference>
<evidence type="ECO:0000256" key="14">
    <source>
        <dbReference type="PROSITE-ProRule" id="PRU00169"/>
    </source>
</evidence>
<dbReference type="PROSITE" id="PS50109">
    <property type="entry name" value="HIS_KIN"/>
    <property type="match status" value="1"/>
</dbReference>
<dbReference type="PANTHER" id="PTHR45339">
    <property type="entry name" value="HYBRID SIGNAL TRANSDUCTION HISTIDINE KINASE J"/>
    <property type="match status" value="1"/>
</dbReference>
<dbReference type="GO" id="GO:0005886">
    <property type="term" value="C:plasma membrane"/>
    <property type="evidence" value="ECO:0007669"/>
    <property type="project" value="UniProtKB-SubCell"/>
</dbReference>
<evidence type="ECO:0000259" key="17">
    <source>
        <dbReference type="PROSITE" id="PS50110"/>
    </source>
</evidence>
<sequence length="1080" mass="116512">MNRRALLDKWPALSLSVHQIRVLVMAFTLLGGAIGLVSAGVVLHYQVRAAIEQYASSFDVNSRNAAARLASSQAMLQRARAAIDDLPLHAALPLRPSANASVVFRVPPVATDPATPDAVRPLADIIAFSWRQTGAAEGQDGNTWLVGQGDAPLYVIPQNPVLGRIKLSDAGWQKHFGDSMRRELGDPALVARLAAAPERTLLLTPAHDAFNNAPVLRIAALLQSPEHAPVVVGLDLPASQIAPADARFGDDFDLILQHGANWLPVKDTSPALRDLYTRLGQQQHGLAQQTQWQWVRGNGLDLNVLLVSPLGQPDWYAVARISASQIASDVRGGAMALALFALVLIAGLSGWLYWIDRTLLRPTEQQSQRVQESEALNRSIFQTAPVGLLVVARESGEVLEINALAQHYLSVGEACTDLIALSRERMRRQPETAVTEFETVLPDGGHGRVVTVRLIATLADAKPAKLITLHDTTAIRASETRMKSALAETARANRAKSEFLATMSHEIRTPLNGMLGGIELLGLTALDVQQRDRLGIIQRSAHALLGTINDVLDFSKIEAGEMTIHPTRCNLLELLEDVARSFEPAATAKRLALYLDIDPALPAEVDIDGGRVRQMLSNLLGNAIKFTARGRIRLSAMQEDQVLILRVIDSGPGIAPVDQARLFDPFVQADQSDTRRYDGTGLGLSICKRLAGLLGGKITLTSEPGLGACFSLYLPWTAVAAQSIAARPDLSGIRVHAALEHSGLYAETTRWLQACGAQCVGPDQDAVVQITDTAATTAPCGNPPVPQIVLSQNGPVLLDRHTQPVQCSSLAHLQLLTLVQQLAQSGDEGALPLAEPAALANVPTAALTGRVLLVEDHLINQTIMRQQLQSLGVAVDVVADGAAALRQIEQQQYDWVITDIQMPTMDGYELARRLRVQGVQLPLIAISACVLQDERQRCRDAGIDVYLSKPVNTTQLAEALQLFDPRRLQAPVEPQALPPGIEVETIEPGTMDTLVRAALLNDMQQLNVAYANADTSLWRSKLHALAGALAVLGYPVESSHCRDMEHKSVAAFSEFASDWDELQEMVADITGVPCPTAALV</sequence>
<dbReference type="STRING" id="857265.WG78_03770"/>
<comment type="catalytic activity">
    <reaction evidence="1">
        <text>ATP + protein L-histidine = ADP + protein N-phospho-L-histidine.</text>
        <dbReference type="EC" id="2.7.13.3"/>
    </reaction>
</comment>
<evidence type="ECO:0000256" key="8">
    <source>
        <dbReference type="ARBA" id="ARBA00022840"/>
    </source>
</evidence>
<evidence type="ECO:0000256" key="9">
    <source>
        <dbReference type="ARBA" id="ARBA00022989"/>
    </source>
</evidence>
<evidence type="ECO:0000256" key="5">
    <source>
        <dbReference type="ARBA" id="ARBA00022553"/>
    </source>
</evidence>
<keyword evidence="19" id="KW-1185">Reference proteome</keyword>
<dbReference type="Pfam" id="PF00072">
    <property type="entry name" value="Response_reg"/>
    <property type="match status" value="1"/>
</dbReference>
<dbReference type="InterPro" id="IPR003594">
    <property type="entry name" value="HATPase_dom"/>
</dbReference>
<evidence type="ECO:0000256" key="15">
    <source>
        <dbReference type="SAM" id="Phobius"/>
    </source>
</evidence>
<comment type="caution">
    <text evidence="18">The sequence shown here is derived from an EMBL/GenBank/DDBJ whole genome shotgun (WGS) entry which is preliminary data.</text>
</comment>
<dbReference type="EMBL" id="LAQT01000002">
    <property type="protein sequence ID" value="KPC54659.1"/>
    <property type="molecule type" value="Genomic_DNA"/>
</dbReference>
<dbReference type="RefSeq" id="WP_053936441.1">
    <property type="nucleotide sequence ID" value="NZ_LAQT01000002.1"/>
</dbReference>
<keyword evidence="18" id="KW-0808">Transferase</keyword>
<evidence type="ECO:0000313" key="19">
    <source>
        <dbReference type="Proteomes" id="UP000037939"/>
    </source>
</evidence>
<dbReference type="InterPro" id="IPR001789">
    <property type="entry name" value="Sig_transdc_resp-reg_receiver"/>
</dbReference>
<evidence type="ECO:0000259" key="16">
    <source>
        <dbReference type="PROSITE" id="PS50109"/>
    </source>
</evidence>
<dbReference type="PANTHER" id="PTHR45339:SF1">
    <property type="entry name" value="HYBRID SIGNAL TRANSDUCTION HISTIDINE KINASE J"/>
    <property type="match status" value="1"/>
</dbReference>
<dbReference type="Gene3D" id="3.40.50.2300">
    <property type="match status" value="1"/>
</dbReference>
<dbReference type="Gene3D" id="1.10.287.130">
    <property type="match status" value="1"/>
</dbReference>
<dbReference type="InterPro" id="IPR005467">
    <property type="entry name" value="His_kinase_dom"/>
</dbReference>
<comment type="function">
    <text evidence="12">Member of the two-component regulatory system BvgS/BvgA. Phosphorylates BvgA via a four-step phosphorelay in response to environmental signals.</text>
</comment>
<feature type="modified residue" description="4-aspartylphosphate" evidence="14">
    <location>
        <position position="899"/>
    </location>
</feature>
<protein>
    <recommendedName>
        <fullName evidence="13">Virulence sensor protein BvgS</fullName>
        <ecNumber evidence="3">2.7.13.3</ecNumber>
    </recommendedName>
</protein>
<keyword evidence="7" id="KW-0547">Nucleotide-binding</keyword>
<dbReference type="CDD" id="cd16922">
    <property type="entry name" value="HATPase_EvgS-ArcB-TorS-like"/>
    <property type="match status" value="1"/>
</dbReference>
<keyword evidence="5 14" id="KW-0597">Phosphoprotein</keyword>
<evidence type="ECO:0000256" key="13">
    <source>
        <dbReference type="ARBA" id="ARBA00070152"/>
    </source>
</evidence>
<dbReference type="SUPFAM" id="SSF47226">
    <property type="entry name" value="Histidine-containing phosphotransfer domain, HPT domain"/>
    <property type="match status" value="1"/>
</dbReference>
<dbReference type="PROSITE" id="PS50110">
    <property type="entry name" value="RESPONSE_REGULATORY"/>
    <property type="match status" value="1"/>
</dbReference>
<evidence type="ECO:0000256" key="2">
    <source>
        <dbReference type="ARBA" id="ARBA00004651"/>
    </source>
</evidence>
<keyword evidence="10" id="KW-0902">Two-component regulatory system</keyword>
<organism evidence="18 19">
    <name type="scientific">Amantichitinum ursilacus</name>
    <dbReference type="NCBI Taxonomy" id="857265"/>
    <lineage>
        <taxon>Bacteria</taxon>
        <taxon>Pseudomonadati</taxon>
        <taxon>Pseudomonadota</taxon>
        <taxon>Betaproteobacteria</taxon>
        <taxon>Neisseriales</taxon>
        <taxon>Chitinibacteraceae</taxon>
        <taxon>Amantichitinum</taxon>
    </lineage>
</organism>
<dbReference type="Gene3D" id="3.30.565.10">
    <property type="entry name" value="Histidine kinase-like ATPase, C-terminal domain"/>
    <property type="match status" value="1"/>
</dbReference>
<dbReference type="AlphaFoldDB" id="A0A0N0XKF8"/>
<dbReference type="FunFam" id="3.30.565.10:FF:000010">
    <property type="entry name" value="Sensor histidine kinase RcsC"/>
    <property type="match status" value="1"/>
</dbReference>
<keyword evidence="11 15" id="KW-0472">Membrane</keyword>
<dbReference type="SMART" id="SM00388">
    <property type="entry name" value="HisKA"/>
    <property type="match status" value="1"/>
</dbReference>
<evidence type="ECO:0000256" key="10">
    <source>
        <dbReference type="ARBA" id="ARBA00023012"/>
    </source>
</evidence>
<dbReference type="InterPro" id="IPR036097">
    <property type="entry name" value="HisK_dim/P_sf"/>
</dbReference>
<accession>A0A0N0XKF8</accession>
<dbReference type="Pfam" id="PF02518">
    <property type="entry name" value="HATPase_c"/>
    <property type="match status" value="1"/>
</dbReference>
<evidence type="ECO:0000256" key="12">
    <source>
        <dbReference type="ARBA" id="ARBA00058004"/>
    </source>
</evidence>
<evidence type="ECO:0000256" key="6">
    <source>
        <dbReference type="ARBA" id="ARBA00022692"/>
    </source>
</evidence>
<evidence type="ECO:0000256" key="7">
    <source>
        <dbReference type="ARBA" id="ARBA00022741"/>
    </source>
</evidence>
<evidence type="ECO:0000256" key="11">
    <source>
        <dbReference type="ARBA" id="ARBA00023136"/>
    </source>
</evidence>
<comment type="subcellular location">
    <subcellularLocation>
        <location evidence="2">Cell membrane</location>
        <topology evidence="2">Multi-pass membrane protein</topology>
    </subcellularLocation>
</comment>
<dbReference type="InterPro" id="IPR003661">
    <property type="entry name" value="HisK_dim/P_dom"/>
</dbReference>
<name>A0A0N0XKF8_9NEIS</name>
<dbReference type="PRINTS" id="PR00344">
    <property type="entry name" value="BCTRLSENSOR"/>
</dbReference>
<keyword evidence="18" id="KW-0418">Kinase</keyword>
<dbReference type="GO" id="GO:0000155">
    <property type="term" value="F:phosphorelay sensor kinase activity"/>
    <property type="evidence" value="ECO:0007669"/>
    <property type="project" value="InterPro"/>
</dbReference>
<dbReference type="GO" id="GO:0005524">
    <property type="term" value="F:ATP binding"/>
    <property type="evidence" value="ECO:0007669"/>
    <property type="project" value="UniProtKB-KW"/>
</dbReference>
<feature type="transmembrane region" description="Helical" evidence="15">
    <location>
        <begin position="20"/>
        <end position="43"/>
    </location>
</feature>
<dbReference type="CDD" id="cd17546">
    <property type="entry name" value="REC_hyHK_CKI1_RcsC-like"/>
    <property type="match status" value="1"/>
</dbReference>
<dbReference type="EC" id="2.7.13.3" evidence="3"/>
<keyword evidence="6 15" id="KW-0812">Transmembrane</keyword>
<evidence type="ECO:0000256" key="3">
    <source>
        <dbReference type="ARBA" id="ARBA00012438"/>
    </source>
</evidence>
<dbReference type="SUPFAM" id="SSF47384">
    <property type="entry name" value="Homodimeric domain of signal transducing histidine kinase"/>
    <property type="match status" value="1"/>
</dbReference>
<proteinExistence type="predicted"/>
<dbReference type="SUPFAM" id="SSF55874">
    <property type="entry name" value="ATPase domain of HSP90 chaperone/DNA topoisomerase II/histidine kinase"/>
    <property type="match status" value="1"/>
</dbReference>
<keyword evidence="4" id="KW-1003">Cell membrane</keyword>
<evidence type="ECO:0000256" key="1">
    <source>
        <dbReference type="ARBA" id="ARBA00000085"/>
    </source>
</evidence>
<gene>
    <name evidence="18" type="primary">rcsC</name>
    <name evidence="18" type="ORF">WG78_03770</name>
</gene>
<feature type="domain" description="Response regulatory" evidence="17">
    <location>
        <begin position="850"/>
        <end position="964"/>
    </location>
</feature>
<dbReference type="InterPro" id="IPR004358">
    <property type="entry name" value="Sig_transdc_His_kin-like_C"/>
</dbReference>
<evidence type="ECO:0000256" key="4">
    <source>
        <dbReference type="ARBA" id="ARBA00022475"/>
    </source>
</evidence>
<dbReference type="InterPro" id="IPR011006">
    <property type="entry name" value="CheY-like_superfamily"/>
</dbReference>